<evidence type="ECO:0000256" key="2">
    <source>
        <dbReference type="ARBA" id="ARBA00023315"/>
    </source>
</evidence>
<dbReference type="EC" id="2.3.1.39" evidence="4"/>
<dbReference type="GO" id="GO:0005829">
    <property type="term" value="C:cytosol"/>
    <property type="evidence" value="ECO:0007669"/>
    <property type="project" value="TreeGrafter"/>
</dbReference>
<dbReference type="GO" id="GO:0006633">
    <property type="term" value="P:fatty acid biosynthetic process"/>
    <property type="evidence" value="ECO:0007669"/>
    <property type="project" value="TreeGrafter"/>
</dbReference>
<dbReference type="InterPro" id="IPR001227">
    <property type="entry name" value="Ac_transferase_dom_sf"/>
</dbReference>
<evidence type="ECO:0000313" key="8">
    <source>
        <dbReference type="Proteomes" id="UP000095658"/>
    </source>
</evidence>
<evidence type="ECO:0000256" key="3">
    <source>
        <dbReference type="ARBA" id="ARBA00048462"/>
    </source>
</evidence>
<dbReference type="STRING" id="1714016.BA724_11115"/>
<dbReference type="InterPro" id="IPR050858">
    <property type="entry name" value="Mal-CoA-ACP_Trans/PKS_FabD"/>
</dbReference>
<dbReference type="NCBIfam" id="TIGR00128">
    <property type="entry name" value="fabD"/>
    <property type="match status" value="1"/>
</dbReference>
<accession>A0A1E7DLP6</accession>
<evidence type="ECO:0000256" key="1">
    <source>
        <dbReference type="ARBA" id="ARBA00022679"/>
    </source>
</evidence>
<dbReference type="SUPFAM" id="SSF55048">
    <property type="entry name" value="Probable ACP-binding domain of malonyl-CoA ACP transacylase"/>
    <property type="match status" value="1"/>
</dbReference>
<reference evidence="7 8" key="1">
    <citation type="submission" date="2016-06" db="EMBL/GenBank/DDBJ databases">
        <title>Domibacillus iocasae genome sequencing.</title>
        <authorList>
            <person name="Verma A."/>
            <person name="Pal Y."/>
            <person name="Ojha A.K."/>
            <person name="Krishnamurthi S."/>
        </authorList>
    </citation>
    <scope>NUCLEOTIDE SEQUENCE [LARGE SCALE GENOMIC DNA]</scope>
    <source>
        <strain evidence="7 8">DSM 29979</strain>
    </source>
</reference>
<evidence type="ECO:0000256" key="5">
    <source>
        <dbReference type="PIRSR" id="PIRSR000446-1"/>
    </source>
</evidence>
<dbReference type="InterPro" id="IPR016036">
    <property type="entry name" value="Malonyl_transacylase_ACP-bd"/>
</dbReference>
<dbReference type="FunFam" id="3.30.70.250:FF:000001">
    <property type="entry name" value="Malonyl CoA-acyl carrier protein transacylase"/>
    <property type="match status" value="1"/>
</dbReference>
<organism evidence="7 8">
    <name type="scientific">Domibacillus iocasae</name>
    <dbReference type="NCBI Taxonomy" id="1714016"/>
    <lineage>
        <taxon>Bacteria</taxon>
        <taxon>Bacillati</taxon>
        <taxon>Bacillota</taxon>
        <taxon>Bacilli</taxon>
        <taxon>Bacillales</taxon>
        <taxon>Bacillaceae</taxon>
        <taxon>Domibacillus</taxon>
    </lineage>
</organism>
<dbReference type="InterPro" id="IPR024925">
    <property type="entry name" value="Malonyl_CoA-ACP_transAc"/>
</dbReference>
<name>A0A1E7DLP6_9BACI</name>
<dbReference type="Gene3D" id="3.40.366.10">
    <property type="entry name" value="Malonyl-Coenzyme A Acyl Carrier Protein, domain 2"/>
    <property type="match status" value="1"/>
</dbReference>
<dbReference type="SUPFAM" id="SSF52151">
    <property type="entry name" value="FabD/lysophospholipase-like"/>
    <property type="match status" value="1"/>
</dbReference>
<protein>
    <recommendedName>
        <fullName evidence="4">Malonyl CoA-acyl carrier protein transacylase</fullName>
        <ecNumber evidence="4">2.3.1.39</ecNumber>
    </recommendedName>
</protein>
<keyword evidence="8" id="KW-1185">Reference proteome</keyword>
<dbReference type="InterPro" id="IPR014043">
    <property type="entry name" value="Acyl_transferase_dom"/>
</dbReference>
<dbReference type="EMBL" id="MAMP01000024">
    <property type="protein sequence ID" value="OES44017.1"/>
    <property type="molecule type" value="Genomic_DNA"/>
</dbReference>
<dbReference type="GO" id="GO:0004314">
    <property type="term" value="F:[acyl-carrier-protein] S-malonyltransferase activity"/>
    <property type="evidence" value="ECO:0007669"/>
    <property type="project" value="UniProtKB-EC"/>
</dbReference>
<dbReference type="Gene3D" id="3.30.70.250">
    <property type="entry name" value="Malonyl-CoA ACP transacylase, ACP-binding"/>
    <property type="match status" value="1"/>
</dbReference>
<sequence>MGKIAFVFPGQGSQKVGMGESLANQHVHIQKMFQKADEKLGYSLTDIMFNGPEEELTLTSNAQPALLAVSMAVLKRFEEEGVTPDFTAGHSLGEYSALAAAGAITYEEAVWAVHQRGNLMEEAVPAGQGAMAAVLGMEREVLEEVTMSVTQGGAVVAVANFNCPGQIVISGSKEGVEQAAALLKEKGAKRVIPLNVSGPFHSPLMEPAAEKLRAVLDKANIQSSRIPVVANVDAQPVTDAETIKENLVKQLYSPVLWEDSVQTMLDAGVDTFIEIGSGTVLSGLIKKINRRVRTFAISDEESIVKTVVALKEETE</sequence>
<gene>
    <name evidence="7" type="ORF">BA724_11115</name>
</gene>
<evidence type="ECO:0000313" key="7">
    <source>
        <dbReference type="EMBL" id="OES44017.1"/>
    </source>
</evidence>
<dbReference type="Proteomes" id="UP000095658">
    <property type="component" value="Unassembled WGS sequence"/>
</dbReference>
<dbReference type="RefSeq" id="WP_069939794.1">
    <property type="nucleotide sequence ID" value="NZ_MAMP01000024.1"/>
</dbReference>
<evidence type="ECO:0000259" key="6">
    <source>
        <dbReference type="SMART" id="SM00827"/>
    </source>
</evidence>
<proteinExistence type="inferred from homology"/>
<comment type="similarity">
    <text evidence="4">Belongs to the fabD family.</text>
</comment>
<feature type="domain" description="Malonyl-CoA:ACP transacylase (MAT)" evidence="6">
    <location>
        <begin position="7"/>
        <end position="314"/>
    </location>
</feature>
<keyword evidence="1 4" id="KW-0808">Transferase</keyword>
<dbReference type="PANTHER" id="PTHR42681:SF1">
    <property type="entry name" value="MALONYL-COA-ACYL CARRIER PROTEIN TRANSACYLASE, MITOCHONDRIAL"/>
    <property type="match status" value="1"/>
</dbReference>
<comment type="catalytic activity">
    <reaction evidence="3 4">
        <text>holo-[ACP] + malonyl-CoA = malonyl-[ACP] + CoA</text>
        <dbReference type="Rhea" id="RHEA:41792"/>
        <dbReference type="Rhea" id="RHEA-COMP:9623"/>
        <dbReference type="Rhea" id="RHEA-COMP:9685"/>
        <dbReference type="ChEBI" id="CHEBI:57287"/>
        <dbReference type="ChEBI" id="CHEBI:57384"/>
        <dbReference type="ChEBI" id="CHEBI:64479"/>
        <dbReference type="ChEBI" id="CHEBI:78449"/>
        <dbReference type="EC" id="2.3.1.39"/>
    </reaction>
</comment>
<dbReference type="PIRSF" id="PIRSF000446">
    <property type="entry name" value="Mct"/>
    <property type="match status" value="1"/>
</dbReference>
<dbReference type="Pfam" id="PF00698">
    <property type="entry name" value="Acyl_transf_1"/>
    <property type="match status" value="1"/>
</dbReference>
<evidence type="ECO:0000256" key="4">
    <source>
        <dbReference type="PIRNR" id="PIRNR000446"/>
    </source>
</evidence>
<dbReference type="AlphaFoldDB" id="A0A1E7DLP6"/>
<dbReference type="PANTHER" id="PTHR42681">
    <property type="entry name" value="MALONYL-COA-ACYL CARRIER PROTEIN TRANSACYLASE, MITOCHONDRIAL"/>
    <property type="match status" value="1"/>
</dbReference>
<keyword evidence="2 4" id="KW-0012">Acyltransferase</keyword>
<dbReference type="InterPro" id="IPR004410">
    <property type="entry name" value="Malonyl_CoA-ACP_transAc_FabD"/>
</dbReference>
<feature type="active site" evidence="5">
    <location>
        <position position="201"/>
    </location>
</feature>
<dbReference type="OrthoDB" id="9805460at2"/>
<feature type="active site" evidence="5">
    <location>
        <position position="91"/>
    </location>
</feature>
<comment type="caution">
    <text evidence="7">The sequence shown here is derived from an EMBL/GenBank/DDBJ whole genome shotgun (WGS) entry which is preliminary data.</text>
</comment>
<dbReference type="InterPro" id="IPR016035">
    <property type="entry name" value="Acyl_Trfase/lysoPLipase"/>
</dbReference>
<dbReference type="SMART" id="SM00827">
    <property type="entry name" value="PKS_AT"/>
    <property type="match status" value="1"/>
</dbReference>